<keyword evidence="4" id="KW-0408">Iron</keyword>
<keyword evidence="3" id="KW-0677">Repeat</keyword>
<dbReference type="EMBL" id="CP046052">
    <property type="protein sequence ID" value="QGM45164.1"/>
    <property type="molecule type" value="Genomic_DNA"/>
</dbReference>
<reference evidence="7 8" key="1">
    <citation type="submission" date="2019-11" db="EMBL/GenBank/DDBJ databases">
        <title>The genome sequence of Methylocystis heyeri.</title>
        <authorList>
            <person name="Oshkin I.Y."/>
            <person name="Miroshnikov K."/>
            <person name="Dedysh S.N."/>
        </authorList>
    </citation>
    <scope>NUCLEOTIDE SEQUENCE [LARGE SCALE GENOMIC DNA]</scope>
    <source>
        <strain evidence="7 8">H2</strain>
    </source>
</reference>
<dbReference type="OrthoDB" id="9765258at2"/>
<dbReference type="AlphaFoldDB" id="A0A6B8KA41"/>
<evidence type="ECO:0000259" key="6">
    <source>
        <dbReference type="Pfam" id="PF02754"/>
    </source>
</evidence>
<dbReference type="GO" id="GO:0046872">
    <property type="term" value="F:metal ion binding"/>
    <property type="evidence" value="ECO:0007669"/>
    <property type="project" value="UniProtKB-KW"/>
</dbReference>
<evidence type="ECO:0000256" key="4">
    <source>
        <dbReference type="ARBA" id="ARBA00023004"/>
    </source>
</evidence>
<keyword evidence="8" id="KW-1185">Reference proteome</keyword>
<feature type="domain" description="Cysteine-rich" evidence="6">
    <location>
        <begin position="204"/>
        <end position="286"/>
    </location>
</feature>
<dbReference type="GO" id="GO:0016491">
    <property type="term" value="F:oxidoreductase activity"/>
    <property type="evidence" value="ECO:0007669"/>
    <property type="project" value="UniProtKB-ARBA"/>
</dbReference>
<name>A0A6B8KA41_9HYPH</name>
<evidence type="ECO:0000256" key="3">
    <source>
        <dbReference type="ARBA" id="ARBA00022737"/>
    </source>
</evidence>
<dbReference type="InterPro" id="IPR004017">
    <property type="entry name" value="Cys_rich_dom"/>
</dbReference>
<organism evidence="7 8">
    <name type="scientific">Methylocystis heyeri</name>
    <dbReference type="NCBI Taxonomy" id="391905"/>
    <lineage>
        <taxon>Bacteria</taxon>
        <taxon>Pseudomonadati</taxon>
        <taxon>Pseudomonadota</taxon>
        <taxon>Alphaproteobacteria</taxon>
        <taxon>Hyphomicrobiales</taxon>
        <taxon>Methylocystaceae</taxon>
        <taxon>Methylocystis</taxon>
    </lineage>
</organism>
<evidence type="ECO:0000313" key="8">
    <source>
        <dbReference type="Proteomes" id="UP000309061"/>
    </source>
</evidence>
<evidence type="ECO:0000313" key="7">
    <source>
        <dbReference type="EMBL" id="QGM45164.1"/>
    </source>
</evidence>
<sequence>MREGSLEAPTRHPIDWQSADYYDEAKLDAEMRRVLDICHGCRRCFNLCDSFPRLFDLVDNSKNGELDTVDSKDFKPVVDACTLCDMCYMTKCPYVPPHEFNLDFPHLMLRYRAVEANRDGVKLKDRALAATDFNGGIATVVSGLANWATDADNKAARGVLNSLLGLNPEAALPKYAGKTLEAEAQANPPQRAENAPAKGRKAIVYATCYGNFNDTSIGKAALAVLARNGVETKVLHPHCCGMPKLEQGLIGEVADSAKLVAESFAPYIAEGWDIVALVPSCALMLKFEWPLILPRDENVKRLAAATFDLSEYVVDIARKEGLAEGLKPLDGGVAFHVSCHSRAQNMGQKGADLLRLAPQMDLTVIERCSGHGGAWGCKGSNFETALKVGKPAARQIAGAGKKYMVSECPLAGMHLAQGVERMESDAPKPELVSHPIELLARAYGE</sequence>
<dbReference type="RefSeq" id="WP_136495448.1">
    <property type="nucleotide sequence ID" value="NZ_CP046052.1"/>
</dbReference>
<dbReference type="KEGG" id="mhey:H2LOC_005360"/>
<feature type="domain" description="Cysteine-rich" evidence="6">
    <location>
        <begin position="333"/>
        <end position="415"/>
    </location>
</feature>
<keyword evidence="1" id="KW-0004">4Fe-4S</keyword>
<keyword evidence="5" id="KW-0411">Iron-sulfur</keyword>
<dbReference type="PANTHER" id="PTHR32479">
    <property type="entry name" value="GLYCOLATE OXIDASE IRON-SULFUR SUBUNIT"/>
    <property type="match status" value="1"/>
</dbReference>
<dbReference type="GO" id="GO:0051539">
    <property type="term" value="F:4 iron, 4 sulfur cluster binding"/>
    <property type="evidence" value="ECO:0007669"/>
    <property type="project" value="UniProtKB-KW"/>
</dbReference>
<protein>
    <submittedName>
        <fullName evidence="7">Glycerol-3-phosphate dehydrogenase</fullName>
    </submittedName>
</protein>
<dbReference type="Pfam" id="PF02754">
    <property type="entry name" value="CCG"/>
    <property type="match status" value="2"/>
</dbReference>
<dbReference type="Proteomes" id="UP000309061">
    <property type="component" value="Chromosome"/>
</dbReference>
<evidence type="ECO:0000256" key="1">
    <source>
        <dbReference type="ARBA" id="ARBA00022485"/>
    </source>
</evidence>
<gene>
    <name evidence="7" type="ORF">H2LOC_005360</name>
</gene>
<accession>A0A6B8KA41</accession>
<evidence type="ECO:0000256" key="5">
    <source>
        <dbReference type="ARBA" id="ARBA00023014"/>
    </source>
</evidence>
<proteinExistence type="predicted"/>
<dbReference type="PANTHER" id="PTHR32479:SF19">
    <property type="entry name" value="ANAEROBIC GLYCEROL-3-PHOSPHATE DEHYDROGENASE SUBUNIT C"/>
    <property type="match status" value="1"/>
</dbReference>
<keyword evidence="2" id="KW-0479">Metal-binding</keyword>
<evidence type="ECO:0000256" key="2">
    <source>
        <dbReference type="ARBA" id="ARBA00022723"/>
    </source>
</evidence>